<reference evidence="9 10" key="1">
    <citation type="submission" date="2024-01" db="EMBL/GenBank/DDBJ databases">
        <authorList>
            <consortium name="Genoscope - CEA"/>
            <person name="William W."/>
        </authorList>
    </citation>
    <scope>NUCLEOTIDE SEQUENCE [LARGE SCALE GENOMIC DNA]</scope>
    <source>
        <strain evidence="9 10">29B2s-10</strain>
    </source>
</reference>
<feature type="domain" description="Peptide methionine sulphoxide reductase MsrA" evidence="8">
    <location>
        <begin position="18"/>
        <end position="174"/>
    </location>
</feature>
<evidence type="ECO:0000313" key="10">
    <source>
        <dbReference type="Proteomes" id="UP001497600"/>
    </source>
</evidence>
<dbReference type="InterPro" id="IPR002569">
    <property type="entry name" value="Met_Sox_Rdtase_MsrA_dom"/>
</dbReference>
<evidence type="ECO:0000313" key="9">
    <source>
        <dbReference type="EMBL" id="CAK7904067.1"/>
    </source>
</evidence>
<comment type="similarity">
    <text evidence="1">Belongs to the MsrA Met sulfoxide reductase family.</text>
</comment>
<dbReference type="Proteomes" id="UP001497600">
    <property type="component" value="Chromosome D"/>
</dbReference>
<sequence length="185" mass="21039">MSVSVSPTLKVTPTSKLITVAAGCFWGVERVFQRNFKNKGIVDLKCGYANGIPTLGNVNYEMVCTGSTAFIEGVQISYEPSEVSVSELLDYFFRIHDPTTLDAQGPDVGQQYRSAIMTHTDDQHDEAWKSKEDAQRDWYPNHKIVTIIEPIKIWYDAELYHQQYLDKNPGGYECPTHFLRKTPKI</sequence>
<dbReference type="NCBIfam" id="TIGR00401">
    <property type="entry name" value="msrA"/>
    <property type="match status" value="1"/>
</dbReference>
<dbReference type="HAMAP" id="MF_01401">
    <property type="entry name" value="MsrA"/>
    <property type="match status" value="1"/>
</dbReference>
<dbReference type="InterPro" id="IPR050162">
    <property type="entry name" value="MsrA_MetSO_reductase"/>
</dbReference>
<comment type="catalytic activity">
    <reaction evidence="7">
        <text>[thioredoxin]-disulfide + L-methionine + H2O = L-methionine (S)-S-oxide + [thioredoxin]-dithiol</text>
        <dbReference type="Rhea" id="RHEA:19993"/>
        <dbReference type="Rhea" id="RHEA-COMP:10698"/>
        <dbReference type="Rhea" id="RHEA-COMP:10700"/>
        <dbReference type="ChEBI" id="CHEBI:15377"/>
        <dbReference type="ChEBI" id="CHEBI:29950"/>
        <dbReference type="ChEBI" id="CHEBI:50058"/>
        <dbReference type="ChEBI" id="CHEBI:57844"/>
        <dbReference type="ChEBI" id="CHEBI:58772"/>
        <dbReference type="EC" id="1.8.4.11"/>
    </reaction>
</comment>
<dbReference type="EC" id="1.8.4.11" evidence="2"/>
<evidence type="ECO:0000256" key="7">
    <source>
        <dbReference type="ARBA" id="ARBA00048782"/>
    </source>
</evidence>
<dbReference type="PANTHER" id="PTHR42799">
    <property type="entry name" value="MITOCHONDRIAL PEPTIDE METHIONINE SULFOXIDE REDUCTASE"/>
    <property type="match status" value="1"/>
</dbReference>
<name>A0ABP0EC62_9ASCO</name>
<protein>
    <recommendedName>
        <fullName evidence="2">peptide-methionine (S)-S-oxide reductase</fullName>
        <ecNumber evidence="2">1.8.4.11</ecNumber>
    </recommendedName>
    <alternativeName>
        <fullName evidence="5">Peptide-methionine (S)-S-oxide reductase</fullName>
    </alternativeName>
    <alternativeName>
        <fullName evidence="4">Protein-methionine-S-oxide reductase</fullName>
    </alternativeName>
</protein>
<evidence type="ECO:0000256" key="5">
    <source>
        <dbReference type="ARBA" id="ARBA00030643"/>
    </source>
</evidence>
<keyword evidence="10" id="KW-1185">Reference proteome</keyword>
<evidence type="ECO:0000256" key="4">
    <source>
        <dbReference type="ARBA" id="ARBA00030273"/>
    </source>
</evidence>
<dbReference type="EMBL" id="OZ004256">
    <property type="protein sequence ID" value="CAK7904067.1"/>
    <property type="molecule type" value="Genomic_DNA"/>
</dbReference>
<dbReference type="Pfam" id="PF01625">
    <property type="entry name" value="PMSR"/>
    <property type="match status" value="1"/>
</dbReference>
<evidence type="ECO:0000256" key="3">
    <source>
        <dbReference type="ARBA" id="ARBA00023002"/>
    </source>
</evidence>
<accession>A0ABP0EC62</accession>
<evidence type="ECO:0000256" key="1">
    <source>
        <dbReference type="ARBA" id="ARBA00005591"/>
    </source>
</evidence>
<dbReference type="PANTHER" id="PTHR42799:SF2">
    <property type="entry name" value="MITOCHONDRIAL PEPTIDE METHIONINE SULFOXIDE REDUCTASE"/>
    <property type="match status" value="1"/>
</dbReference>
<evidence type="ECO:0000256" key="2">
    <source>
        <dbReference type="ARBA" id="ARBA00012502"/>
    </source>
</evidence>
<gene>
    <name evidence="9" type="primary">MXR1</name>
    <name evidence="9" type="ORF">CAAN4_D07624</name>
</gene>
<dbReference type="SUPFAM" id="SSF55068">
    <property type="entry name" value="Peptide methionine sulfoxide reductase"/>
    <property type="match status" value="1"/>
</dbReference>
<keyword evidence="3" id="KW-0560">Oxidoreductase</keyword>
<evidence type="ECO:0000256" key="6">
    <source>
        <dbReference type="ARBA" id="ARBA00047806"/>
    </source>
</evidence>
<evidence type="ECO:0000259" key="8">
    <source>
        <dbReference type="Pfam" id="PF01625"/>
    </source>
</evidence>
<dbReference type="Gene3D" id="3.30.1060.10">
    <property type="entry name" value="Peptide methionine sulphoxide reductase MsrA"/>
    <property type="match status" value="1"/>
</dbReference>
<organism evidence="9 10">
    <name type="scientific">[Candida] anglica</name>
    <dbReference type="NCBI Taxonomy" id="148631"/>
    <lineage>
        <taxon>Eukaryota</taxon>
        <taxon>Fungi</taxon>
        <taxon>Dikarya</taxon>
        <taxon>Ascomycota</taxon>
        <taxon>Saccharomycotina</taxon>
        <taxon>Pichiomycetes</taxon>
        <taxon>Debaryomycetaceae</taxon>
        <taxon>Kurtzmaniella</taxon>
    </lineage>
</organism>
<comment type="catalytic activity">
    <reaction evidence="6">
        <text>L-methionyl-[protein] + [thioredoxin]-disulfide + H2O = L-methionyl-(S)-S-oxide-[protein] + [thioredoxin]-dithiol</text>
        <dbReference type="Rhea" id="RHEA:14217"/>
        <dbReference type="Rhea" id="RHEA-COMP:10698"/>
        <dbReference type="Rhea" id="RHEA-COMP:10700"/>
        <dbReference type="Rhea" id="RHEA-COMP:12313"/>
        <dbReference type="Rhea" id="RHEA-COMP:12315"/>
        <dbReference type="ChEBI" id="CHEBI:15377"/>
        <dbReference type="ChEBI" id="CHEBI:16044"/>
        <dbReference type="ChEBI" id="CHEBI:29950"/>
        <dbReference type="ChEBI" id="CHEBI:44120"/>
        <dbReference type="ChEBI" id="CHEBI:50058"/>
        <dbReference type="EC" id="1.8.4.11"/>
    </reaction>
</comment>
<dbReference type="InterPro" id="IPR036509">
    <property type="entry name" value="Met_Sox_Rdtase_MsrA_sf"/>
</dbReference>
<proteinExistence type="inferred from homology"/>